<proteinExistence type="predicted"/>
<sequence length="248" mass="26144">MRRKVALCVIAFVVAIIIIAAALGGALGATLGNKNGKNSNSKSNSSNGNDNDGGNSNDTSAGTLANIGNTAQDKTGLAQLHMPNSDDLHVYCMSEGNQIVEAKHSNSNWQKQNRELPASTTNITNDAAGGSPVAAIYYTLQGNTIYHQMFLIGSNGLIATCNTTGSAAWSSPYNPAIDLKPSSTTRSLAAVANTSSGTLYGIRVYFGFLAGSIQPRVGMDLRQRNMKGKSAQTHLNLTPWRKTVLLLL</sequence>
<feature type="region of interest" description="Disordered" evidence="1">
    <location>
        <begin position="36"/>
        <end position="66"/>
    </location>
</feature>
<dbReference type="Proteomes" id="UP000070133">
    <property type="component" value="Unassembled WGS sequence"/>
</dbReference>
<organism evidence="2 3">
    <name type="scientific">Pseudocercospora eumusae</name>
    <dbReference type="NCBI Taxonomy" id="321146"/>
    <lineage>
        <taxon>Eukaryota</taxon>
        <taxon>Fungi</taxon>
        <taxon>Dikarya</taxon>
        <taxon>Ascomycota</taxon>
        <taxon>Pezizomycotina</taxon>
        <taxon>Dothideomycetes</taxon>
        <taxon>Dothideomycetidae</taxon>
        <taxon>Mycosphaerellales</taxon>
        <taxon>Mycosphaerellaceae</taxon>
        <taxon>Pseudocercospora</taxon>
    </lineage>
</organism>
<dbReference type="SUPFAM" id="SSF89372">
    <property type="entry name" value="Fucose-specific lectin"/>
    <property type="match status" value="1"/>
</dbReference>
<keyword evidence="3" id="KW-1185">Reference proteome</keyword>
<evidence type="ECO:0000313" key="3">
    <source>
        <dbReference type="Proteomes" id="UP000070133"/>
    </source>
</evidence>
<comment type="caution">
    <text evidence="2">The sequence shown here is derived from an EMBL/GenBank/DDBJ whole genome shotgun (WGS) entry which is preliminary data.</text>
</comment>
<accession>A0A139GZ09</accession>
<dbReference type="OrthoDB" id="3649435at2759"/>
<evidence type="ECO:0008006" key="4">
    <source>
        <dbReference type="Google" id="ProtNLM"/>
    </source>
</evidence>
<feature type="compositionally biased region" description="Low complexity" evidence="1">
    <location>
        <begin position="36"/>
        <end position="58"/>
    </location>
</feature>
<name>A0A139GZ09_9PEZI</name>
<dbReference type="AlphaFoldDB" id="A0A139GZ09"/>
<dbReference type="STRING" id="321146.A0A139GZ09"/>
<dbReference type="Gene3D" id="2.120.10.70">
    <property type="entry name" value="Fucose-specific lectin"/>
    <property type="match status" value="1"/>
</dbReference>
<protein>
    <recommendedName>
        <fullName evidence="4">Fucose-specific lectin</fullName>
    </recommendedName>
</protein>
<reference evidence="2 3" key="1">
    <citation type="submission" date="2015-07" db="EMBL/GenBank/DDBJ databases">
        <title>Comparative genomics of the Sigatoka disease complex on banana suggests a link between parallel evolutionary changes in Pseudocercospora fijiensis and Pseudocercospora eumusae and increased virulence on the banana host.</title>
        <authorList>
            <person name="Chang T.-C."/>
            <person name="Salvucci A."/>
            <person name="Crous P.W."/>
            <person name="Stergiopoulos I."/>
        </authorList>
    </citation>
    <scope>NUCLEOTIDE SEQUENCE [LARGE SCALE GENOMIC DNA]</scope>
    <source>
        <strain evidence="2 3">CBS 114824</strain>
    </source>
</reference>
<evidence type="ECO:0000256" key="1">
    <source>
        <dbReference type="SAM" id="MobiDB-lite"/>
    </source>
</evidence>
<dbReference type="EMBL" id="LFZN01000219">
    <property type="protein sequence ID" value="KXS95378.1"/>
    <property type="molecule type" value="Genomic_DNA"/>
</dbReference>
<evidence type="ECO:0000313" key="2">
    <source>
        <dbReference type="EMBL" id="KXS95378.1"/>
    </source>
</evidence>
<gene>
    <name evidence="2" type="ORF">AC578_8282</name>
</gene>